<name>A0A399T665_9BACT</name>
<keyword evidence="3" id="KW-1185">Reference proteome</keyword>
<evidence type="ECO:0000313" key="2">
    <source>
        <dbReference type="EMBL" id="RIJ49383.1"/>
    </source>
</evidence>
<dbReference type="Pfam" id="PF10988">
    <property type="entry name" value="DUF2807"/>
    <property type="match status" value="1"/>
</dbReference>
<dbReference type="InterPro" id="IPR021255">
    <property type="entry name" value="DUF2807"/>
</dbReference>
<dbReference type="PANTHER" id="PTHR39200:SF1">
    <property type="entry name" value="AUTO-TRANSPORTER ADHESIN HEAD GIN DOMAIN-CONTAINING PROTEIN-RELATED"/>
    <property type="match status" value="1"/>
</dbReference>
<accession>A0A399T665</accession>
<gene>
    <name evidence="2" type="ORF">D1614_07525</name>
</gene>
<sequence length="272" mass="29733">MSLRLQKQKTYRINLRINKQKTNNSSINRKQKVMKTITFFTLGVAFLLVSAVSCINDLDISGNGIQASESRTVSTFSKVNSYGSFLVHISNGEEYSVVLSADANLLQHIDTWVSDGKLNIEMDKIHSVRTIVPMEVFITMPRLNGIYQGGSGLIEFDHFQDDYVEMILSGSGRIEGSFATQKAKILLSGSGRIDLSGYANEADIIISGSGRISGSDFEIAECTTLTSGSGDMWLSVGEDLDSRISGSGNVFYYGNPSIRTHISGSGNVYHQD</sequence>
<evidence type="ECO:0000313" key="3">
    <source>
        <dbReference type="Proteomes" id="UP000265926"/>
    </source>
</evidence>
<dbReference type="Proteomes" id="UP000265926">
    <property type="component" value="Unassembled WGS sequence"/>
</dbReference>
<proteinExistence type="predicted"/>
<feature type="domain" description="Putative auto-transporter adhesin head GIN" evidence="1">
    <location>
        <begin position="76"/>
        <end position="256"/>
    </location>
</feature>
<dbReference type="Gene3D" id="2.160.20.120">
    <property type="match status" value="1"/>
</dbReference>
<reference evidence="2 3" key="1">
    <citation type="submission" date="2018-08" db="EMBL/GenBank/DDBJ databases">
        <title>Pallidiluteibacterium maritimus gen. nov., sp. nov., isolated from coastal sediment.</title>
        <authorList>
            <person name="Zhou L.Y."/>
        </authorList>
    </citation>
    <scope>NUCLEOTIDE SEQUENCE [LARGE SCALE GENOMIC DNA]</scope>
    <source>
        <strain evidence="2 3">XSD2</strain>
    </source>
</reference>
<dbReference type="PANTHER" id="PTHR39200">
    <property type="entry name" value="HYPOTHETICAL EXPORTED PROTEIN"/>
    <property type="match status" value="1"/>
</dbReference>
<dbReference type="AlphaFoldDB" id="A0A399T665"/>
<comment type="caution">
    <text evidence="2">The sequence shown here is derived from an EMBL/GenBank/DDBJ whole genome shotgun (WGS) entry which is preliminary data.</text>
</comment>
<protein>
    <submittedName>
        <fullName evidence="2">DUF2807 domain-containing protein</fullName>
    </submittedName>
</protein>
<dbReference type="EMBL" id="QWGR01000003">
    <property type="protein sequence ID" value="RIJ49383.1"/>
    <property type="molecule type" value="Genomic_DNA"/>
</dbReference>
<organism evidence="2 3">
    <name type="scientific">Maribellus luteus</name>
    <dbReference type="NCBI Taxonomy" id="2305463"/>
    <lineage>
        <taxon>Bacteria</taxon>
        <taxon>Pseudomonadati</taxon>
        <taxon>Bacteroidota</taxon>
        <taxon>Bacteroidia</taxon>
        <taxon>Marinilabiliales</taxon>
        <taxon>Prolixibacteraceae</taxon>
        <taxon>Maribellus</taxon>
    </lineage>
</organism>
<evidence type="ECO:0000259" key="1">
    <source>
        <dbReference type="Pfam" id="PF10988"/>
    </source>
</evidence>